<dbReference type="InterPro" id="IPR001547">
    <property type="entry name" value="Glyco_hydro_5"/>
</dbReference>
<keyword evidence="3 4" id="KW-0326">Glycosidase</keyword>
<evidence type="ECO:0000259" key="5">
    <source>
        <dbReference type="Pfam" id="PF00150"/>
    </source>
</evidence>
<keyword evidence="6" id="KW-1185">Reference proteome</keyword>
<feature type="domain" description="Glycoside hydrolase family 5" evidence="5">
    <location>
        <begin position="1"/>
        <end position="44"/>
    </location>
</feature>
<evidence type="ECO:0000313" key="7">
    <source>
        <dbReference type="WBParaSite" id="jg21354"/>
    </source>
</evidence>
<evidence type="ECO:0000256" key="2">
    <source>
        <dbReference type="ARBA" id="ARBA00022801"/>
    </source>
</evidence>
<evidence type="ECO:0000256" key="3">
    <source>
        <dbReference type="ARBA" id="ARBA00023295"/>
    </source>
</evidence>
<dbReference type="GO" id="GO:0004553">
    <property type="term" value="F:hydrolase activity, hydrolyzing O-glycosyl compounds"/>
    <property type="evidence" value="ECO:0007669"/>
    <property type="project" value="InterPro"/>
</dbReference>
<organism evidence="6 7">
    <name type="scientific">Ditylenchus dipsaci</name>
    <dbReference type="NCBI Taxonomy" id="166011"/>
    <lineage>
        <taxon>Eukaryota</taxon>
        <taxon>Metazoa</taxon>
        <taxon>Ecdysozoa</taxon>
        <taxon>Nematoda</taxon>
        <taxon>Chromadorea</taxon>
        <taxon>Rhabditida</taxon>
        <taxon>Tylenchina</taxon>
        <taxon>Tylenchomorpha</taxon>
        <taxon>Sphaerularioidea</taxon>
        <taxon>Anguinidae</taxon>
        <taxon>Anguininae</taxon>
        <taxon>Ditylenchus</taxon>
    </lineage>
</organism>
<comment type="similarity">
    <text evidence="1 4">Belongs to the glycosyl hydrolase 5 (cellulase A) family.</text>
</comment>
<dbReference type="Proteomes" id="UP000887574">
    <property type="component" value="Unplaced"/>
</dbReference>
<keyword evidence="2 4" id="KW-0378">Hydrolase</keyword>
<evidence type="ECO:0000256" key="1">
    <source>
        <dbReference type="ARBA" id="ARBA00005641"/>
    </source>
</evidence>
<evidence type="ECO:0000313" key="6">
    <source>
        <dbReference type="Proteomes" id="UP000887574"/>
    </source>
</evidence>
<dbReference type="Gene3D" id="3.20.20.80">
    <property type="entry name" value="Glycosidases"/>
    <property type="match status" value="1"/>
</dbReference>
<evidence type="ECO:0000256" key="4">
    <source>
        <dbReference type="RuleBase" id="RU361153"/>
    </source>
</evidence>
<dbReference type="InterPro" id="IPR017853">
    <property type="entry name" value="GH"/>
</dbReference>
<accession>A0A915DLV0</accession>
<dbReference type="Pfam" id="PF00150">
    <property type="entry name" value="Cellulase"/>
    <property type="match status" value="1"/>
</dbReference>
<sequence>MYTLHYYAGEHKQWLRNKAQTALNNGLPIFITEYGTTIHKQRSVDVAESNACGCHEWAPFPSPPILSYFGLLLEISEADNQVDNTSCCRMHMTRVNSYEPFLLDLTGSIMYDYFADIKDSYKTFASLPDFGAWPDIAEHLTVSVRRDGHQLQTDQYHYTVTRVTFELNDTLHKSDEGIVKDGAVMTPPKERKPSPAFSNRSCAANIVETLEKHTLKYFIV</sequence>
<proteinExistence type="inferred from homology"/>
<dbReference type="GO" id="GO:0000272">
    <property type="term" value="P:polysaccharide catabolic process"/>
    <property type="evidence" value="ECO:0007669"/>
    <property type="project" value="InterPro"/>
</dbReference>
<dbReference type="WBParaSite" id="jg21354">
    <property type="protein sequence ID" value="jg21354"/>
    <property type="gene ID" value="jg21354"/>
</dbReference>
<dbReference type="AlphaFoldDB" id="A0A915DLV0"/>
<reference evidence="7" key="1">
    <citation type="submission" date="2022-11" db="UniProtKB">
        <authorList>
            <consortium name="WormBaseParasite"/>
        </authorList>
    </citation>
    <scope>IDENTIFICATION</scope>
</reference>
<dbReference type="SUPFAM" id="SSF51445">
    <property type="entry name" value="(Trans)glycosidases"/>
    <property type="match status" value="1"/>
</dbReference>
<protein>
    <recommendedName>
        <fullName evidence="5">Glycoside hydrolase family 5 domain-containing protein</fullName>
    </recommendedName>
</protein>
<name>A0A915DLV0_9BILA</name>